<feature type="compositionally biased region" description="Basic and acidic residues" evidence="1">
    <location>
        <begin position="312"/>
        <end position="329"/>
    </location>
</feature>
<protein>
    <submittedName>
        <fullName evidence="2">Uncharacterized protein</fullName>
    </submittedName>
</protein>
<evidence type="ECO:0000313" key="3">
    <source>
        <dbReference type="Proteomes" id="UP001159363"/>
    </source>
</evidence>
<gene>
    <name evidence="2" type="ORF">PR048_032559</name>
</gene>
<name>A0ABQ9G5P2_9NEOP</name>
<dbReference type="EMBL" id="JARBHB010000016">
    <property type="protein sequence ID" value="KAJ8866698.1"/>
    <property type="molecule type" value="Genomic_DNA"/>
</dbReference>
<accession>A0ABQ9G5P2</accession>
<comment type="caution">
    <text evidence="2">The sequence shown here is derived from an EMBL/GenBank/DDBJ whole genome shotgun (WGS) entry which is preliminary data.</text>
</comment>
<evidence type="ECO:0000256" key="1">
    <source>
        <dbReference type="SAM" id="MobiDB-lite"/>
    </source>
</evidence>
<reference evidence="2 3" key="1">
    <citation type="submission" date="2023-02" db="EMBL/GenBank/DDBJ databases">
        <title>LHISI_Scaffold_Assembly.</title>
        <authorList>
            <person name="Stuart O.P."/>
            <person name="Cleave R."/>
            <person name="Magrath M.J.L."/>
            <person name="Mikheyev A.S."/>
        </authorList>
    </citation>
    <scope>NUCLEOTIDE SEQUENCE [LARGE SCALE GENOMIC DNA]</scope>
    <source>
        <strain evidence="2">Daus_M_001</strain>
        <tissue evidence="2">Leg muscle</tissue>
    </source>
</reference>
<keyword evidence="3" id="KW-1185">Reference proteome</keyword>
<feature type="region of interest" description="Disordered" evidence="1">
    <location>
        <begin position="224"/>
        <end position="274"/>
    </location>
</feature>
<sequence>MWESCRTMPLVGGVFFFRGSPVSPAFSFQRCSMLASNTLIDSQDLDVKSLLCILEPQLCVHWLLPHTWQLWDSQGVPSAIGSEACRAGLINCDPTVKLTSQQVCNGVPRRSLVSGRSTFSFSRLHSAQWFLLRVPSAYSTEQAPAYRPFTPILTLQHATGKDVLWYLRDRRSVVRKACPAGGRRRENVCQVWCFKFTRRRCSLTNNPVRPQPRRISRQATSLCETGRSRRRLQRASCNTRRTPPAVSVLPDRGNQIMNSGTYGKTAPSPTLPATRRRYASAENKVMRPMRARTFPSAIRNSVHTESSPVQRPELDGGDRPRPGRLPERTHARRVKASLRSHEHSEPFSRCPPALKSRGRTSASHGAGEVAVYTTNYRRTRPISGHEYVGAATANQLLVAYLDRGYTGCWQNYFTTTLPIAQPTRNLSHTAVANETQGPFPEPHAANQINKVALALTESPSPLRGVE</sequence>
<feature type="compositionally biased region" description="Polar residues" evidence="1">
    <location>
        <begin position="298"/>
        <end position="309"/>
    </location>
</feature>
<feature type="region of interest" description="Disordered" evidence="1">
    <location>
        <begin position="294"/>
        <end position="366"/>
    </location>
</feature>
<proteinExistence type="predicted"/>
<evidence type="ECO:0000313" key="2">
    <source>
        <dbReference type="EMBL" id="KAJ8866698.1"/>
    </source>
</evidence>
<dbReference type="Proteomes" id="UP001159363">
    <property type="component" value="Chromosome 15"/>
</dbReference>
<organism evidence="2 3">
    <name type="scientific">Dryococelus australis</name>
    <dbReference type="NCBI Taxonomy" id="614101"/>
    <lineage>
        <taxon>Eukaryota</taxon>
        <taxon>Metazoa</taxon>
        <taxon>Ecdysozoa</taxon>
        <taxon>Arthropoda</taxon>
        <taxon>Hexapoda</taxon>
        <taxon>Insecta</taxon>
        <taxon>Pterygota</taxon>
        <taxon>Neoptera</taxon>
        <taxon>Polyneoptera</taxon>
        <taxon>Phasmatodea</taxon>
        <taxon>Verophasmatodea</taxon>
        <taxon>Anareolatae</taxon>
        <taxon>Phasmatidae</taxon>
        <taxon>Eurycanthinae</taxon>
        <taxon>Dryococelus</taxon>
    </lineage>
</organism>